<evidence type="ECO:0000313" key="2">
    <source>
        <dbReference type="Proteomes" id="UP000559010"/>
    </source>
</evidence>
<name>A0A848J5M8_9BACT</name>
<keyword evidence="1" id="KW-0645">Protease</keyword>
<organism evidence="1 2">
    <name type="scientific">Marinigracilibium pacificum</name>
    <dbReference type="NCBI Taxonomy" id="2729599"/>
    <lineage>
        <taxon>Bacteria</taxon>
        <taxon>Pseudomonadati</taxon>
        <taxon>Bacteroidota</taxon>
        <taxon>Cytophagia</taxon>
        <taxon>Cytophagales</taxon>
        <taxon>Flammeovirgaceae</taxon>
        <taxon>Marinigracilibium</taxon>
    </lineage>
</organism>
<accession>A0A848J5M8</accession>
<dbReference type="Proteomes" id="UP000559010">
    <property type="component" value="Unassembled WGS sequence"/>
</dbReference>
<keyword evidence="1" id="KW-0121">Carboxypeptidase</keyword>
<dbReference type="InterPro" id="IPR008969">
    <property type="entry name" value="CarboxyPept-like_regulatory"/>
</dbReference>
<evidence type="ECO:0000313" key="1">
    <source>
        <dbReference type="EMBL" id="NMM50775.1"/>
    </source>
</evidence>
<dbReference type="SUPFAM" id="SSF49464">
    <property type="entry name" value="Carboxypeptidase regulatory domain-like"/>
    <property type="match status" value="1"/>
</dbReference>
<dbReference type="AlphaFoldDB" id="A0A848J5M8"/>
<reference evidence="1 2" key="1">
    <citation type="submission" date="2020-04" db="EMBL/GenBank/DDBJ databases">
        <title>Flammeovirgaceae bacterium KN852 isolated from deep sea.</title>
        <authorList>
            <person name="Zhang D.-C."/>
        </authorList>
    </citation>
    <scope>NUCLEOTIDE SEQUENCE [LARGE SCALE GENOMIC DNA]</scope>
    <source>
        <strain evidence="1 2">KN852</strain>
    </source>
</reference>
<dbReference type="Pfam" id="PF13715">
    <property type="entry name" value="CarbopepD_reg_2"/>
    <property type="match status" value="1"/>
</dbReference>
<dbReference type="RefSeq" id="WP_169685143.1">
    <property type="nucleotide sequence ID" value="NZ_JABBNU010000016.1"/>
</dbReference>
<dbReference type="EMBL" id="JABBNU010000016">
    <property type="protein sequence ID" value="NMM50775.1"/>
    <property type="molecule type" value="Genomic_DNA"/>
</dbReference>
<keyword evidence="1" id="KW-0378">Hydrolase</keyword>
<gene>
    <name evidence="1" type="ORF">HH304_20365</name>
</gene>
<keyword evidence="2" id="KW-1185">Reference proteome</keyword>
<sequence length="166" mass="18616">MKNLILITFSLLAINSITFGQKGVIKGQLIDYKTSKPIAGKTIILFGTTSGVTSDKEGRFEFDNLKLKNTELIIYGGHIHDSGIGNKKNYYTLSLRNIKLNENNRTIDLKIIYLLDSDQNVSNLNFPCIILDEKTFQYKFVGGADRHFEGKFGLIDFSTPSKNCAL</sequence>
<proteinExistence type="predicted"/>
<dbReference type="GO" id="GO:0004180">
    <property type="term" value="F:carboxypeptidase activity"/>
    <property type="evidence" value="ECO:0007669"/>
    <property type="project" value="UniProtKB-KW"/>
</dbReference>
<dbReference type="Gene3D" id="2.60.40.1120">
    <property type="entry name" value="Carboxypeptidase-like, regulatory domain"/>
    <property type="match status" value="1"/>
</dbReference>
<protein>
    <submittedName>
        <fullName evidence="1">Carboxypeptidase-like regulatory domain-containing protein</fullName>
    </submittedName>
</protein>
<comment type="caution">
    <text evidence="1">The sequence shown here is derived from an EMBL/GenBank/DDBJ whole genome shotgun (WGS) entry which is preliminary data.</text>
</comment>